<organism evidence="5 6">
    <name type="scientific">Gryllus longicercus</name>
    <dbReference type="NCBI Taxonomy" id="2509291"/>
    <lineage>
        <taxon>Eukaryota</taxon>
        <taxon>Metazoa</taxon>
        <taxon>Ecdysozoa</taxon>
        <taxon>Arthropoda</taxon>
        <taxon>Hexapoda</taxon>
        <taxon>Insecta</taxon>
        <taxon>Pterygota</taxon>
        <taxon>Neoptera</taxon>
        <taxon>Polyneoptera</taxon>
        <taxon>Orthoptera</taxon>
        <taxon>Ensifera</taxon>
        <taxon>Gryllidea</taxon>
        <taxon>Grylloidea</taxon>
        <taxon>Gryllidae</taxon>
        <taxon>Gryllinae</taxon>
        <taxon>Gryllus</taxon>
    </lineage>
</organism>
<reference evidence="5 6" key="1">
    <citation type="submission" date="2024-03" db="EMBL/GenBank/DDBJ databases">
        <title>The genome assembly and annotation of the cricket Gryllus longicercus Weissman &amp; Gray.</title>
        <authorList>
            <person name="Szrajer S."/>
            <person name="Gray D."/>
            <person name="Ylla G."/>
        </authorList>
    </citation>
    <scope>NUCLEOTIDE SEQUENCE [LARGE SCALE GENOMIC DNA]</scope>
    <source>
        <strain evidence="5">DAG 2021-001</strain>
        <tissue evidence="5">Whole body minus gut</tissue>
    </source>
</reference>
<evidence type="ECO:0000259" key="4">
    <source>
        <dbReference type="Pfam" id="PF12894"/>
    </source>
</evidence>
<evidence type="ECO:0000313" key="5">
    <source>
        <dbReference type="EMBL" id="KAK7863045.1"/>
    </source>
</evidence>
<evidence type="ECO:0000256" key="1">
    <source>
        <dbReference type="ARBA" id="ARBA00022574"/>
    </source>
</evidence>
<dbReference type="PANTHER" id="PTHR44090:SF1">
    <property type="entry name" value="SUPERKILLER COMPLEX PROTEIN 8"/>
    <property type="match status" value="1"/>
</dbReference>
<evidence type="ECO:0000256" key="2">
    <source>
        <dbReference type="ARBA" id="ARBA00022737"/>
    </source>
</evidence>
<evidence type="ECO:0000313" key="6">
    <source>
        <dbReference type="Proteomes" id="UP001378592"/>
    </source>
</evidence>
<dbReference type="Proteomes" id="UP001378592">
    <property type="component" value="Unassembled WGS sequence"/>
</dbReference>
<gene>
    <name evidence="5" type="ORF">R5R35_013979</name>
</gene>
<keyword evidence="6" id="KW-1185">Reference proteome</keyword>
<dbReference type="Pfam" id="PF12894">
    <property type="entry name" value="ANAPC4_WD40"/>
    <property type="match status" value="1"/>
</dbReference>
<dbReference type="AlphaFoldDB" id="A0AAN9VJP2"/>
<dbReference type="InterPro" id="IPR051510">
    <property type="entry name" value="SKI8"/>
</dbReference>
<dbReference type="SMART" id="SM00320">
    <property type="entry name" value="WD40"/>
    <property type="match status" value="4"/>
</dbReference>
<feature type="domain" description="Anaphase-promoting complex subunit 4-like WD40" evidence="4">
    <location>
        <begin position="150"/>
        <end position="198"/>
    </location>
</feature>
<name>A0AAN9VJP2_9ORTH</name>
<comment type="caution">
    <text evidence="5">The sequence shown here is derived from an EMBL/GenBank/DDBJ whole genome shotgun (WGS) entry which is preliminary data.</text>
</comment>
<dbReference type="InterPro" id="IPR036322">
    <property type="entry name" value="WD40_repeat_dom_sf"/>
</dbReference>
<dbReference type="InterPro" id="IPR024977">
    <property type="entry name" value="Apc4-like_WD40_dom"/>
</dbReference>
<dbReference type="InterPro" id="IPR001680">
    <property type="entry name" value="WD40_rpt"/>
</dbReference>
<sequence>MNSIWCCAWGKYKDVDGTDDAGCGVSSSSKGSIDFLITGSVDESVKVWMYKDREIILMHKFDHSLGVSSVAINTKGTRCVSSSLDSSLCLWNLQSGKKMYSIDVGPIDICCLDFSPDDNVFACGSNSGKITFHDVESGKLKNSLMNEAIFIMSIAFSPDGHSVASGTMGGIITTFDVATGKMLHAMQSHTMAIRSLCFSPDSKLLV</sequence>
<protein>
    <recommendedName>
        <fullName evidence="4">Anaphase-promoting complex subunit 4-like WD40 domain-containing protein</fullName>
    </recommendedName>
</protein>
<feature type="repeat" description="WD" evidence="3">
    <location>
        <begin position="60"/>
        <end position="101"/>
    </location>
</feature>
<dbReference type="Pfam" id="PF00400">
    <property type="entry name" value="WD40"/>
    <property type="match status" value="2"/>
</dbReference>
<dbReference type="EMBL" id="JAZDUA010000244">
    <property type="protein sequence ID" value="KAK7863045.1"/>
    <property type="molecule type" value="Genomic_DNA"/>
</dbReference>
<dbReference type="Gene3D" id="2.130.10.10">
    <property type="entry name" value="YVTN repeat-like/Quinoprotein amine dehydrogenase"/>
    <property type="match status" value="1"/>
</dbReference>
<accession>A0AAN9VJP2</accession>
<keyword evidence="1 3" id="KW-0853">WD repeat</keyword>
<dbReference type="PROSITE" id="PS00678">
    <property type="entry name" value="WD_REPEATS_1"/>
    <property type="match status" value="1"/>
</dbReference>
<dbReference type="GO" id="GO:0016593">
    <property type="term" value="C:Cdc73/Paf1 complex"/>
    <property type="evidence" value="ECO:0007669"/>
    <property type="project" value="TreeGrafter"/>
</dbReference>
<dbReference type="InterPro" id="IPR015943">
    <property type="entry name" value="WD40/YVTN_repeat-like_dom_sf"/>
</dbReference>
<keyword evidence="2" id="KW-0677">Repeat</keyword>
<proteinExistence type="predicted"/>
<dbReference type="PANTHER" id="PTHR44090">
    <property type="entry name" value="WD REPEAT-CONTAINING PROTEIN 61"/>
    <property type="match status" value="1"/>
</dbReference>
<dbReference type="InterPro" id="IPR019775">
    <property type="entry name" value="WD40_repeat_CS"/>
</dbReference>
<dbReference type="PROSITE" id="PS50082">
    <property type="entry name" value="WD_REPEATS_2"/>
    <property type="match status" value="1"/>
</dbReference>
<evidence type="ECO:0000256" key="3">
    <source>
        <dbReference type="PROSITE-ProRule" id="PRU00221"/>
    </source>
</evidence>
<dbReference type="SUPFAM" id="SSF50978">
    <property type="entry name" value="WD40 repeat-like"/>
    <property type="match status" value="1"/>
</dbReference>